<organism evidence="3 4">
    <name type="scientific">Streptosporangium lutulentum</name>
    <dbReference type="NCBI Taxonomy" id="1461250"/>
    <lineage>
        <taxon>Bacteria</taxon>
        <taxon>Bacillati</taxon>
        <taxon>Actinomycetota</taxon>
        <taxon>Actinomycetes</taxon>
        <taxon>Streptosporangiales</taxon>
        <taxon>Streptosporangiaceae</taxon>
        <taxon>Streptosporangium</taxon>
    </lineage>
</organism>
<protein>
    <submittedName>
        <fullName evidence="3">NADPH:quinone reductase-like Zn-dependent oxidoreductase</fullName>
    </submittedName>
</protein>
<dbReference type="CDD" id="cd08267">
    <property type="entry name" value="MDR1"/>
    <property type="match status" value="1"/>
</dbReference>
<dbReference type="Pfam" id="PF08240">
    <property type="entry name" value="ADH_N"/>
    <property type="match status" value="1"/>
</dbReference>
<dbReference type="InterPro" id="IPR013154">
    <property type="entry name" value="ADH-like_N"/>
</dbReference>
<accession>A0ABT9Q319</accession>
<dbReference type="PANTHER" id="PTHR11695">
    <property type="entry name" value="ALCOHOL DEHYDROGENASE RELATED"/>
    <property type="match status" value="1"/>
</dbReference>
<sequence>MAGARHLEPGGSSAPRSLLLTCGASARSSARTAVREDLTSGHTATGGVERMPNQSAPVAGYPRSTGKSVLPIDEFAKYDVLTCRKAATAQENIMRAVVQDAYGSPDVLKIQEIDRPAVKDDEVLVRVHAASVHPDVWHVVSGRPYVPRLMGAGLLRPKIRVPGTDMAGRVESVGKNVTRFQAGDEVFGEALWGNQWRNGGAFAEYVSVSQDALALKPGNVTFEQAAAVPTSGLIALRNLQEGRSGPGRSVLVNGAAGGVGAFAVQLAKAYGAKVTGVDHHTKLDLVRSLGADRVIDYTREDFTRNGERYDLIFDIPGNHSFADCRRALMPEGAYVLIGHDRFGDVGGRRLGSLPHFFKLMALSPFRSQLSTPSSSMPSRKDSMAVLREFLETGRLTPVVDRTYSLEEVPEAIRYLAGGEARGKVVITVWNAPRSSCEGPFYRRATRTPYVRRTAGAGNRTPRSNE</sequence>
<dbReference type="InterPro" id="IPR011032">
    <property type="entry name" value="GroES-like_sf"/>
</dbReference>
<name>A0ABT9Q319_9ACTN</name>
<dbReference type="Pfam" id="PF13602">
    <property type="entry name" value="ADH_zinc_N_2"/>
    <property type="match status" value="1"/>
</dbReference>
<evidence type="ECO:0000256" key="1">
    <source>
        <dbReference type="SAM" id="MobiDB-lite"/>
    </source>
</evidence>
<evidence type="ECO:0000259" key="2">
    <source>
        <dbReference type="SMART" id="SM00829"/>
    </source>
</evidence>
<dbReference type="RefSeq" id="WP_307554177.1">
    <property type="nucleotide sequence ID" value="NZ_JAUSQU010000001.1"/>
</dbReference>
<evidence type="ECO:0000313" key="4">
    <source>
        <dbReference type="Proteomes" id="UP001225356"/>
    </source>
</evidence>
<proteinExistence type="predicted"/>
<gene>
    <name evidence="3" type="ORF">J2853_000334</name>
</gene>
<feature type="domain" description="Enoyl reductase (ER)" evidence="2">
    <location>
        <begin position="103"/>
        <end position="426"/>
    </location>
</feature>
<feature type="region of interest" description="Disordered" evidence="1">
    <location>
        <begin position="31"/>
        <end position="63"/>
    </location>
</feature>
<reference evidence="3 4" key="1">
    <citation type="submission" date="2023-07" db="EMBL/GenBank/DDBJ databases">
        <title>Sequencing the genomes of 1000 actinobacteria strains.</title>
        <authorList>
            <person name="Klenk H.-P."/>
        </authorList>
    </citation>
    <scope>NUCLEOTIDE SEQUENCE [LARGE SCALE GENOMIC DNA]</scope>
    <source>
        <strain evidence="3 4">DSM 46740</strain>
    </source>
</reference>
<evidence type="ECO:0000313" key="3">
    <source>
        <dbReference type="EMBL" id="MDP9841123.1"/>
    </source>
</evidence>
<comment type="caution">
    <text evidence="3">The sequence shown here is derived from an EMBL/GenBank/DDBJ whole genome shotgun (WGS) entry which is preliminary data.</text>
</comment>
<dbReference type="Gene3D" id="3.90.180.10">
    <property type="entry name" value="Medium-chain alcohol dehydrogenases, catalytic domain"/>
    <property type="match status" value="1"/>
</dbReference>
<dbReference type="PANTHER" id="PTHR11695:SF648">
    <property type="entry name" value="ZINC-BINDING OXIDOREDUCTASE"/>
    <property type="match status" value="1"/>
</dbReference>
<dbReference type="SUPFAM" id="SSF50129">
    <property type="entry name" value="GroES-like"/>
    <property type="match status" value="1"/>
</dbReference>
<dbReference type="EMBL" id="JAUSQU010000001">
    <property type="protein sequence ID" value="MDP9841123.1"/>
    <property type="molecule type" value="Genomic_DNA"/>
</dbReference>
<dbReference type="SMART" id="SM00829">
    <property type="entry name" value="PKS_ER"/>
    <property type="match status" value="1"/>
</dbReference>
<dbReference type="InterPro" id="IPR050700">
    <property type="entry name" value="YIM1/Zinc_Alcohol_DH_Fams"/>
</dbReference>
<dbReference type="InterPro" id="IPR036291">
    <property type="entry name" value="NAD(P)-bd_dom_sf"/>
</dbReference>
<dbReference type="Proteomes" id="UP001225356">
    <property type="component" value="Unassembled WGS sequence"/>
</dbReference>
<dbReference type="Gene3D" id="3.40.50.720">
    <property type="entry name" value="NAD(P)-binding Rossmann-like Domain"/>
    <property type="match status" value="1"/>
</dbReference>
<dbReference type="InterPro" id="IPR020843">
    <property type="entry name" value="ER"/>
</dbReference>
<keyword evidence="4" id="KW-1185">Reference proteome</keyword>
<dbReference type="SUPFAM" id="SSF51735">
    <property type="entry name" value="NAD(P)-binding Rossmann-fold domains"/>
    <property type="match status" value="1"/>
</dbReference>